<name>A0A1I2P9W7_9GAMM</name>
<evidence type="ECO:0000313" key="4">
    <source>
        <dbReference type="EMBL" id="SFG12935.1"/>
    </source>
</evidence>
<dbReference type="InterPro" id="IPR011975">
    <property type="entry name" value="PaaN_2"/>
</dbReference>
<dbReference type="InterPro" id="IPR050485">
    <property type="entry name" value="Proline_metab_enzyme"/>
</dbReference>
<dbReference type="SUPFAM" id="SSF53720">
    <property type="entry name" value="ALDH-like"/>
    <property type="match status" value="1"/>
</dbReference>
<dbReference type="AlphaFoldDB" id="A0A1I2P9W7"/>
<dbReference type="NCBIfam" id="TIGR02288">
    <property type="entry name" value="PaaN_2"/>
    <property type="match status" value="1"/>
</dbReference>
<keyword evidence="5" id="KW-1185">Reference proteome</keyword>
<sequence>MSYVMTPQLATLLDKHQNTLNAALNAIKTRDYWTPYPENPSPRAYGETANADGEAAFKSYLNQSFALDMPGIVGETGSEVSPYGIELNVKYPRVDLDQLLPAMQDARKAWRDIGPQGRAAICLEILERINKRSFEIGYAVMHTSGQGFMMAFQAGGPHAQDRGLEAVAYGYTAMMHTPASAVWTKPQGKQDPLVLNKTFTTVGRGIGLVIGCSTFPTWNTYPGMFADLITGNPVIVKPHPAAILPAAISVKIAQEVLSENGLPAHIVSMVIDEDASKPGTAALATREEIKLIDFTGNTPFGNWLETNCTQAQVYTEKAGVNTVIIDSTDDYKGMLRNLSFTLSLYSGQMCTTPQDIFVSKDGIDTDQGHKSFDDVANDIATAVSKFLSDPERAAMVLGAIQAPVTAERIDNSKTLGTVLRESEALTHPHFPNARLRSPLLMSIDADQQDTYMQELFGPISFVVKTDSTAESIALATEAVKQHGAITLGCYTTNESVQEQIEEAALDGGVALSSNLTGGVFVNQSAAYSDFHATGCNPAANACLSDLAFVANRFRVVQSRRHA</sequence>
<organism evidence="4 5">
    <name type="scientific">Neptunomonas qingdaonensis</name>
    <dbReference type="NCBI Taxonomy" id="1045558"/>
    <lineage>
        <taxon>Bacteria</taxon>
        <taxon>Pseudomonadati</taxon>
        <taxon>Pseudomonadota</taxon>
        <taxon>Gammaproteobacteria</taxon>
        <taxon>Oceanospirillales</taxon>
        <taxon>Oceanospirillaceae</taxon>
        <taxon>Neptunomonas</taxon>
    </lineage>
</organism>
<dbReference type="InterPro" id="IPR016161">
    <property type="entry name" value="Ald_DH/histidinol_DH"/>
</dbReference>
<protein>
    <submittedName>
        <fullName evidence="4">Phenylacetic acid degradation protein paaN</fullName>
    </submittedName>
</protein>
<evidence type="ECO:0000259" key="3">
    <source>
        <dbReference type="Pfam" id="PF00171"/>
    </source>
</evidence>
<dbReference type="InterPro" id="IPR016163">
    <property type="entry name" value="Ald_DH_C"/>
</dbReference>
<gene>
    <name evidence="4" type="ORF">SAMN05216175_103350</name>
</gene>
<dbReference type="Proteomes" id="UP000198623">
    <property type="component" value="Unassembled WGS sequence"/>
</dbReference>
<dbReference type="Pfam" id="PF00171">
    <property type="entry name" value="Aldedh"/>
    <property type="match status" value="1"/>
</dbReference>
<evidence type="ECO:0000256" key="2">
    <source>
        <dbReference type="ARBA" id="ARBA00023027"/>
    </source>
</evidence>
<dbReference type="Gene3D" id="3.40.605.10">
    <property type="entry name" value="Aldehyde Dehydrogenase, Chain A, domain 1"/>
    <property type="match status" value="1"/>
</dbReference>
<reference evidence="5" key="1">
    <citation type="submission" date="2016-10" db="EMBL/GenBank/DDBJ databases">
        <authorList>
            <person name="Varghese N."/>
            <person name="Submissions S."/>
        </authorList>
    </citation>
    <scope>NUCLEOTIDE SEQUENCE [LARGE SCALE GENOMIC DNA]</scope>
    <source>
        <strain evidence="5">CGMCC 1.10971</strain>
    </source>
</reference>
<proteinExistence type="predicted"/>
<dbReference type="InterPro" id="IPR015590">
    <property type="entry name" value="Aldehyde_DH_dom"/>
</dbReference>
<evidence type="ECO:0000313" key="5">
    <source>
        <dbReference type="Proteomes" id="UP000198623"/>
    </source>
</evidence>
<dbReference type="GO" id="GO:0010133">
    <property type="term" value="P:L-proline catabolic process to L-glutamate"/>
    <property type="evidence" value="ECO:0007669"/>
    <property type="project" value="TreeGrafter"/>
</dbReference>
<dbReference type="PANTHER" id="PTHR42862:SF1">
    <property type="entry name" value="DELTA-1-PYRROLINE-5-CARBOXYLATE DEHYDROGENASE 2, ISOFORM A-RELATED"/>
    <property type="match status" value="1"/>
</dbReference>
<keyword evidence="1" id="KW-0560">Oxidoreductase</keyword>
<dbReference type="GO" id="GO:0009898">
    <property type="term" value="C:cytoplasmic side of plasma membrane"/>
    <property type="evidence" value="ECO:0007669"/>
    <property type="project" value="TreeGrafter"/>
</dbReference>
<feature type="domain" description="Aldehyde dehydrogenase" evidence="3">
    <location>
        <begin position="94"/>
        <end position="477"/>
    </location>
</feature>
<dbReference type="InterPro" id="IPR016162">
    <property type="entry name" value="Ald_DH_N"/>
</dbReference>
<accession>A0A1I2P9W7</accession>
<dbReference type="EMBL" id="FOOU01000003">
    <property type="protein sequence ID" value="SFG12935.1"/>
    <property type="molecule type" value="Genomic_DNA"/>
</dbReference>
<dbReference type="GO" id="GO:0003842">
    <property type="term" value="F:L-glutamate gamma-semialdehyde dehydrogenase activity"/>
    <property type="evidence" value="ECO:0007669"/>
    <property type="project" value="TreeGrafter"/>
</dbReference>
<dbReference type="STRING" id="1045558.SAMN05216175_103350"/>
<dbReference type="PANTHER" id="PTHR42862">
    <property type="entry name" value="DELTA-1-PYRROLINE-5-CARBOXYLATE DEHYDROGENASE 1, ISOFORM A-RELATED"/>
    <property type="match status" value="1"/>
</dbReference>
<dbReference type="Gene3D" id="3.40.309.10">
    <property type="entry name" value="Aldehyde Dehydrogenase, Chain A, domain 2"/>
    <property type="match status" value="1"/>
</dbReference>
<evidence type="ECO:0000256" key="1">
    <source>
        <dbReference type="ARBA" id="ARBA00023002"/>
    </source>
</evidence>
<dbReference type="RefSeq" id="WP_198064137.1">
    <property type="nucleotide sequence ID" value="NZ_FOOU01000003.1"/>
</dbReference>
<keyword evidence="2" id="KW-0520">NAD</keyword>